<keyword evidence="1" id="KW-1133">Transmembrane helix</keyword>
<evidence type="ECO:0000256" key="1">
    <source>
        <dbReference type="SAM" id="Phobius"/>
    </source>
</evidence>
<dbReference type="Gene3D" id="1.10.630.10">
    <property type="entry name" value="Cytochrome P450"/>
    <property type="match status" value="1"/>
</dbReference>
<accession>A0ABQ9BRZ1</accession>
<gene>
    <name evidence="2" type="ORF">OIU77_027312</name>
</gene>
<name>A0ABQ9BRZ1_9ROSI</name>
<dbReference type="Pfam" id="PF00067">
    <property type="entry name" value="p450"/>
    <property type="match status" value="1"/>
</dbReference>
<dbReference type="PANTHER" id="PTHR24299">
    <property type="entry name" value="CYTOCHROME P450 FAMILY 1"/>
    <property type="match status" value="1"/>
</dbReference>
<dbReference type="SUPFAM" id="SSF48264">
    <property type="entry name" value="Cytochrome P450"/>
    <property type="match status" value="1"/>
</dbReference>
<dbReference type="EMBL" id="JAPFFI010000007">
    <property type="protein sequence ID" value="KAJ6388936.1"/>
    <property type="molecule type" value="Genomic_DNA"/>
</dbReference>
<sequence>MGGRSIYLSLLIACTNGVLVVLRQLRARYGPIVTLHLGSEPSIFITTHEAAHKALVQGGSIFASRPPALETTRIMLSNETTVTTAPYGPLWLQLRQNFMSAFHPSRLHYVFRWPEMGTEHT</sequence>
<dbReference type="InterPro" id="IPR002401">
    <property type="entry name" value="Cyt_P450_E_grp-I"/>
</dbReference>
<dbReference type="InterPro" id="IPR036396">
    <property type="entry name" value="Cyt_P450_sf"/>
</dbReference>
<comment type="caution">
    <text evidence="2">The sequence shown here is derived from an EMBL/GenBank/DDBJ whole genome shotgun (WGS) entry which is preliminary data.</text>
</comment>
<reference evidence="2" key="2">
    <citation type="journal article" date="2023" name="Int. J. Mol. Sci.">
        <title>De Novo Assembly and Annotation of 11 Diverse Shrub Willow (Salix) Genomes Reveals Novel Gene Organization in Sex-Linked Regions.</title>
        <authorList>
            <person name="Hyden B."/>
            <person name="Feng K."/>
            <person name="Yates T.B."/>
            <person name="Jawdy S."/>
            <person name="Cereghino C."/>
            <person name="Smart L.B."/>
            <person name="Muchero W."/>
        </authorList>
    </citation>
    <scope>NUCLEOTIDE SEQUENCE</scope>
    <source>
        <tissue evidence="2">Shoot tip</tissue>
    </source>
</reference>
<keyword evidence="1" id="KW-0472">Membrane</keyword>
<dbReference type="Proteomes" id="UP001141253">
    <property type="component" value="Chromosome 3"/>
</dbReference>
<protein>
    <recommendedName>
        <fullName evidence="4">Cytochrome P450</fullName>
    </recommendedName>
</protein>
<feature type="transmembrane region" description="Helical" evidence="1">
    <location>
        <begin position="6"/>
        <end position="22"/>
    </location>
</feature>
<dbReference type="InterPro" id="IPR001128">
    <property type="entry name" value="Cyt_P450"/>
</dbReference>
<dbReference type="PANTHER" id="PTHR24299:SF14">
    <property type="entry name" value="OS10G0514300 PROTEIN"/>
    <property type="match status" value="1"/>
</dbReference>
<evidence type="ECO:0000313" key="2">
    <source>
        <dbReference type="EMBL" id="KAJ6388936.1"/>
    </source>
</evidence>
<organism evidence="2 3">
    <name type="scientific">Salix suchowensis</name>
    <dbReference type="NCBI Taxonomy" id="1278906"/>
    <lineage>
        <taxon>Eukaryota</taxon>
        <taxon>Viridiplantae</taxon>
        <taxon>Streptophyta</taxon>
        <taxon>Embryophyta</taxon>
        <taxon>Tracheophyta</taxon>
        <taxon>Spermatophyta</taxon>
        <taxon>Magnoliopsida</taxon>
        <taxon>eudicotyledons</taxon>
        <taxon>Gunneridae</taxon>
        <taxon>Pentapetalae</taxon>
        <taxon>rosids</taxon>
        <taxon>fabids</taxon>
        <taxon>Malpighiales</taxon>
        <taxon>Salicaceae</taxon>
        <taxon>Saliceae</taxon>
        <taxon>Salix</taxon>
    </lineage>
</organism>
<proteinExistence type="predicted"/>
<dbReference type="PRINTS" id="PR00463">
    <property type="entry name" value="EP450I"/>
</dbReference>
<evidence type="ECO:0000313" key="3">
    <source>
        <dbReference type="Proteomes" id="UP001141253"/>
    </source>
</evidence>
<keyword evidence="3" id="KW-1185">Reference proteome</keyword>
<keyword evidence="1" id="KW-0812">Transmembrane</keyword>
<reference evidence="2" key="1">
    <citation type="submission" date="2022-10" db="EMBL/GenBank/DDBJ databases">
        <authorList>
            <person name="Hyden B.L."/>
            <person name="Feng K."/>
            <person name="Yates T."/>
            <person name="Jawdy S."/>
            <person name="Smart L.B."/>
            <person name="Muchero W."/>
        </authorList>
    </citation>
    <scope>NUCLEOTIDE SEQUENCE</scope>
    <source>
        <tissue evidence="2">Shoot tip</tissue>
    </source>
</reference>
<evidence type="ECO:0008006" key="4">
    <source>
        <dbReference type="Google" id="ProtNLM"/>
    </source>
</evidence>